<comment type="caution">
    <text evidence="3">The sequence shown here is derived from an EMBL/GenBank/DDBJ whole genome shotgun (WGS) entry which is preliminary data.</text>
</comment>
<feature type="compositionally biased region" description="Polar residues" evidence="1">
    <location>
        <begin position="224"/>
        <end position="236"/>
    </location>
</feature>
<dbReference type="GeneID" id="87868134"/>
<feature type="region of interest" description="Disordered" evidence="1">
    <location>
        <begin position="1"/>
        <end position="89"/>
    </location>
</feature>
<evidence type="ECO:0000313" key="3">
    <source>
        <dbReference type="EMBL" id="KAK3347543.1"/>
    </source>
</evidence>
<protein>
    <recommendedName>
        <fullName evidence="2">SWR1-complex protein 3 domain-containing protein</fullName>
    </recommendedName>
</protein>
<reference evidence="3" key="1">
    <citation type="journal article" date="2023" name="Mol. Phylogenet. Evol.">
        <title>Genome-scale phylogeny and comparative genomics of the fungal order Sordariales.</title>
        <authorList>
            <person name="Hensen N."/>
            <person name="Bonometti L."/>
            <person name="Westerberg I."/>
            <person name="Brannstrom I.O."/>
            <person name="Guillou S."/>
            <person name="Cros-Aarteil S."/>
            <person name="Calhoun S."/>
            <person name="Haridas S."/>
            <person name="Kuo A."/>
            <person name="Mondo S."/>
            <person name="Pangilinan J."/>
            <person name="Riley R."/>
            <person name="LaButti K."/>
            <person name="Andreopoulos B."/>
            <person name="Lipzen A."/>
            <person name="Chen C."/>
            <person name="Yan M."/>
            <person name="Daum C."/>
            <person name="Ng V."/>
            <person name="Clum A."/>
            <person name="Steindorff A."/>
            <person name="Ohm R.A."/>
            <person name="Martin F."/>
            <person name="Silar P."/>
            <person name="Natvig D.O."/>
            <person name="Lalanne C."/>
            <person name="Gautier V."/>
            <person name="Ament-Velasquez S.L."/>
            <person name="Kruys A."/>
            <person name="Hutchinson M.I."/>
            <person name="Powell A.J."/>
            <person name="Barry K."/>
            <person name="Miller A.N."/>
            <person name="Grigoriev I.V."/>
            <person name="Debuchy R."/>
            <person name="Gladieux P."/>
            <person name="Hiltunen Thoren M."/>
            <person name="Johannesson H."/>
        </authorList>
    </citation>
    <scope>NUCLEOTIDE SEQUENCE</scope>
    <source>
        <strain evidence="3">CBS 560.94</strain>
    </source>
</reference>
<feature type="compositionally biased region" description="Basic and acidic residues" evidence="1">
    <location>
        <begin position="768"/>
        <end position="791"/>
    </location>
</feature>
<dbReference type="RefSeq" id="XP_062682625.1">
    <property type="nucleotide sequence ID" value="XM_062830980.1"/>
</dbReference>
<dbReference type="Proteomes" id="UP001278500">
    <property type="component" value="Unassembled WGS sequence"/>
</dbReference>
<feature type="compositionally biased region" description="Low complexity" evidence="1">
    <location>
        <begin position="556"/>
        <end position="565"/>
    </location>
</feature>
<evidence type="ECO:0000313" key="4">
    <source>
        <dbReference type="Proteomes" id="UP001278500"/>
    </source>
</evidence>
<dbReference type="PANTHER" id="PTHR28108">
    <property type="entry name" value="SWR1-COMPLEX PROTEIN 3"/>
    <property type="match status" value="1"/>
</dbReference>
<feature type="compositionally biased region" description="Low complexity" evidence="1">
    <location>
        <begin position="285"/>
        <end position="312"/>
    </location>
</feature>
<feature type="compositionally biased region" description="Low complexity" evidence="1">
    <location>
        <begin position="195"/>
        <end position="211"/>
    </location>
</feature>
<feature type="region of interest" description="Disordered" evidence="1">
    <location>
        <begin position="739"/>
        <end position="818"/>
    </location>
</feature>
<feature type="compositionally biased region" description="Basic residues" evidence="1">
    <location>
        <begin position="1"/>
        <end position="10"/>
    </location>
</feature>
<feature type="compositionally biased region" description="Basic and acidic residues" evidence="1">
    <location>
        <begin position="566"/>
        <end position="587"/>
    </location>
</feature>
<dbReference type="GO" id="GO:0000812">
    <property type="term" value="C:Swr1 complex"/>
    <property type="evidence" value="ECO:0007669"/>
    <property type="project" value="InterPro"/>
</dbReference>
<dbReference type="InterPro" id="IPR037651">
    <property type="entry name" value="Swc3"/>
</dbReference>
<feature type="region of interest" description="Disordered" evidence="1">
    <location>
        <begin position="524"/>
        <end position="605"/>
    </location>
</feature>
<dbReference type="Pfam" id="PF24707">
    <property type="entry name" value="Swc3"/>
    <property type="match status" value="1"/>
</dbReference>
<organism evidence="3 4">
    <name type="scientific">Neurospora tetraspora</name>
    <dbReference type="NCBI Taxonomy" id="94610"/>
    <lineage>
        <taxon>Eukaryota</taxon>
        <taxon>Fungi</taxon>
        <taxon>Dikarya</taxon>
        <taxon>Ascomycota</taxon>
        <taxon>Pezizomycotina</taxon>
        <taxon>Sordariomycetes</taxon>
        <taxon>Sordariomycetidae</taxon>
        <taxon>Sordariales</taxon>
        <taxon>Sordariaceae</taxon>
        <taxon>Neurospora</taxon>
    </lineage>
</organism>
<feature type="compositionally biased region" description="Low complexity" evidence="1">
    <location>
        <begin position="344"/>
        <end position="369"/>
    </location>
</feature>
<gene>
    <name evidence="3" type="ORF">B0H65DRAFT_587503</name>
</gene>
<feature type="compositionally biased region" description="Low complexity" evidence="1">
    <location>
        <begin position="531"/>
        <end position="543"/>
    </location>
</feature>
<accession>A0AAE0MTV4</accession>
<dbReference type="GO" id="GO:0140849">
    <property type="term" value="F:ATP-dependent H2AZ histone chaperone activity"/>
    <property type="evidence" value="ECO:0007669"/>
    <property type="project" value="InterPro"/>
</dbReference>
<feature type="compositionally biased region" description="Pro residues" evidence="1">
    <location>
        <begin position="254"/>
        <end position="273"/>
    </location>
</feature>
<dbReference type="PANTHER" id="PTHR28108:SF1">
    <property type="entry name" value="SWR1-COMPLEX PROTEIN 3"/>
    <property type="match status" value="1"/>
</dbReference>
<evidence type="ECO:0000256" key="1">
    <source>
        <dbReference type="SAM" id="MobiDB-lite"/>
    </source>
</evidence>
<reference evidence="3" key="2">
    <citation type="submission" date="2023-06" db="EMBL/GenBank/DDBJ databases">
        <authorList>
            <consortium name="Lawrence Berkeley National Laboratory"/>
            <person name="Haridas S."/>
            <person name="Hensen N."/>
            <person name="Bonometti L."/>
            <person name="Westerberg I."/>
            <person name="Brannstrom I.O."/>
            <person name="Guillou S."/>
            <person name="Cros-Aarteil S."/>
            <person name="Calhoun S."/>
            <person name="Kuo A."/>
            <person name="Mondo S."/>
            <person name="Pangilinan J."/>
            <person name="Riley R."/>
            <person name="Labutti K."/>
            <person name="Andreopoulos B."/>
            <person name="Lipzen A."/>
            <person name="Chen C."/>
            <person name="Yanf M."/>
            <person name="Daum C."/>
            <person name="Ng V."/>
            <person name="Clum A."/>
            <person name="Steindorff A."/>
            <person name="Ohm R."/>
            <person name="Martin F."/>
            <person name="Silar P."/>
            <person name="Natvig D."/>
            <person name="Lalanne C."/>
            <person name="Gautier V."/>
            <person name="Ament-Velasquez S.L."/>
            <person name="Kruys A."/>
            <person name="Hutchinson M.I."/>
            <person name="Powell A.J."/>
            <person name="Barry K."/>
            <person name="Miller A.N."/>
            <person name="Grigoriev I.V."/>
            <person name="Debuchy R."/>
            <person name="Gladieux P."/>
            <person name="Thoren M.H."/>
            <person name="Johannesson H."/>
        </authorList>
    </citation>
    <scope>NUCLEOTIDE SEQUENCE</scope>
    <source>
        <strain evidence="3">CBS 560.94</strain>
    </source>
</reference>
<dbReference type="InterPro" id="IPR057558">
    <property type="entry name" value="Swc3_dom"/>
</dbReference>
<feature type="region of interest" description="Disordered" evidence="1">
    <location>
        <begin position="157"/>
        <end position="369"/>
    </location>
</feature>
<feature type="compositionally biased region" description="Pro residues" evidence="1">
    <location>
        <begin position="185"/>
        <end position="194"/>
    </location>
</feature>
<sequence length="859" mass="92271">MTTEKKRKLPPRAAARSEQAAKRRQTDTPPTSRKSSTPAPAPQKEPEPEPVVEEPPKQTLPSSIAAGKPLPTVEEPQPDDLSTKDYQTLQESGVLHESFVRSRNQWMSEQIFEKYWTKPIKKRGAVIEEPNNPPKDSMVKLGQVTITVEPHVFEATMFAVKDPNPPPPKPPTDKRPILEYGPPNGVMPPPPTPKPKSVAVSTSSTPTPAASDAKKPTTTETDPKATSQTTPQTEAKPQTPGKLTVHPTPQTQPTKPPPAQTAPSPAAPVPPTLAKPAGTPRGIESLLSPSPSLAAPQAAPRAPTTAPVVGAQPPRPVPVPATVPPNAANPATPSIPSGVPPRPATGAPAAPAAPATPRPAANGAAPAKPAAGADPIILMLAEKAGEDPQLRDLMKRVAQGEASKQELERFQGIIDTITSENKRKSNIPAPPAADKLFVDGKTVQYFADEVAAILDIVLASNPKQKSSTLQPPKDSDALLVSLVKIALDDEKTKEMVRRIAHNKPQPTDATDLKAILDLAQSNIVTKKNQQQRRQSTASAAGSSKQTNDASNGTDGGAATTTQTNAAEEKKTEKAEKATKEKGEKADKSSAQQALRSKGLPPPPKQPDYSAIVFEFAGGNGDRYLFPKFSVLDYQTIPSTSASGTQGQQQQQQQQQQQVVASFLIIRRGSKAEYPMADPELDYYQPITIRLFTAAPSGKHLLDNLARVVAPEEEVKRYMDDIMDNMQRSEYVLLAMRLPRPTETPENGEGESGDKAPDGAQTGPAKGQNAKEKEKEKDKEVVMIDAPSRAEEAAAAEPKAPKAARTGGVLWTTANKQIPKPEIRELPPRRNARIMLETTEDEQYQSFIQTVTRKDKEVVR</sequence>
<dbReference type="EMBL" id="JAUEPP010000003">
    <property type="protein sequence ID" value="KAK3347543.1"/>
    <property type="molecule type" value="Genomic_DNA"/>
</dbReference>
<feature type="compositionally biased region" description="Polar residues" evidence="1">
    <location>
        <begin position="27"/>
        <end position="37"/>
    </location>
</feature>
<dbReference type="AlphaFoldDB" id="A0AAE0MTV4"/>
<proteinExistence type="predicted"/>
<evidence type="ECO:0000259" key="2">
    <source>
        <dbReference type="Pfam" id="PF24707"/>
    </source>
</evidence>
<feature type="compositionally biased region" description="Low complexity" evidence="1">
    <location>
        <begin position="792"/>
        <end position="803"/>
    </location>
</feature>
<keyword evidence="4" id="KW-1185">Reference proteome</keyword>
<feature type="compositionally biased region" description="Basic and acidic residues" evidence="1">
    <location>
        <begin position="212"/>
        <end position="223"/>
    </location>
</feature>
<name>A0AAE0MTV4_9PEZI</name>
<feature type="compositionally biased region" description="Pro residues" evidence="1">
    <location>
        <begin position="313"/>
        <end position="323"/>
    </location>
</feature>
<feature type="domain" description="SWR1-complex protein 3" evidence="2">
    <location>
        <begin position="62"/>
        <end position="163"/>
    </location>
</feature>